<evidence type="ECO:0000313" key="5">
    <source>
        <dbReference type="Proteomes" id="UP000309676"/>
    </source>
</evidence>
<dbReference type="PANTHER" id="PTHR43479">
    <property type="entry name" value="ACREF/ENVCD OPERON REPRESSOR-RELATED"/>
    <property type="match status" value="1"/>
</dbReference>
<dbReference type="OrthoDB" id="9810250at2"/>
<protein>
    <submittedName>
        <fullName evidence="4">TetR/AcrR family transcriptional regulator</fullName>
    </submittedName>
</protein>
<dbReference type="GO" id="GO:0003677">
    <property type="term" value="F:DNA binding"/>
    <property type="evidence" value="ECO:0007669"/>
    <property type="project" value="UniProtKB-UniRule"/>
</dbReference>
<dbReference type="InterPro" id="IPR009057">
    <property type="entry name" value="Homeodomain-like_sf"/>
</dbReference>
<gene>
    <name evidence="4" type="ORF">FE782_27045</name>
</gene>
<dbReference type="InterPro" id="IPR001647">
    <property type="entry name" value="HTH_TetR"/>
</dbReference>
<feature type="domain" description="HTH tetR-type" evidence="3">
    <location>
        <begin position="13"/>
        <end position="73"/>
    </location>
</feature>
<evidence type="ECO:0000256" key="2">
    <source>
        <dbReference type="PROSITE-ProRule" id="PRU00335"/>
    </source>
</evidence>
<dbReference type="Pfam" id="PF14278">
    <property type="entry name" value="TetR_C_8"/>
    <property type="match status" value="1"/>
</dbReference>
<dbReference type="AlphaFoldDB" id="A0A5R9G011"/>
<dbReference type="RefSeq" id="WP_138197483.1">
    <property type="nucleotide sequence ID" value="NZ_VCIW01000024.1"/>
</dbReference>
<dbReference type="PANTHER" id="PTHR43479:SF7">
    <property type="entry name" value="TETR-FAMILY TRANSCRIPTIONAL REGULATOR"/>
    <property type="match status" value="1"/>
</dbReference>
<proteinExistence type="predicted"/>
<dbReference type="Pfam" id="PF00440">
    <property type="entry name" value="TetR_N"/>
    <property type="match status" value="1"/>
</dbReference>
<dbReference type="EMBL" id="VCIW01000024">
    <property type="protein sequence ID" value="TLS49101.1"/>
    <property type="molecule type" value="Genomic_DNA"/>
</dbReference>
<keyword evidence="1 2" id="KW-0238">DNA-binding</keyword>
<dbReference type="InterPro" id="IPR039532">
    <property type="entry name" value="TetR_C_Firmicutes"/>
</dbReference>
<accession>A0A5R9G011</accession>
<name>A0A5R9G011_9BACL</name>
<dbReference type="PROSITE" id="PS50977">
    <property type="entry name" value="HTH_TETR_2"/>
    <property type="match status" value="1"/>
</dbReference>
<keyword evidence="5" id="KW-1185">Reference proteome</keyword>
<dbReference type="SUPFAM" id="SSF46689">
    <property type="entry name" value="Homeodomain-like"/>
    <property type="match status" value="1"/>
</dbReference>
<evidence type="ECO:0000256" key="1">
    <source>
        <dbReference type="ARBA" id="ARBA00023125"/>
    </source>
</evidence>
<dbReference type="Proteomes" id="UP000309676">
    <property type="component" value="Unassembled WGS sequence"/>
</dbReference>
<evidence type="ECO:0000259" key="3">
    <source>
        <dbReference type="PROSITE" id="PS50977"/>
    </source>
</evidence>
<evidence type="ECO:0000313" key="4">
    <source>
        <dbReference type="EMBL" id="TLS49101.1"/>
    </source>
</evidence>
<sequence length="205" mass="23459">MSDSGSKLDPRIVRSKAALRDALLHLMSQRSFASISITDIVKQAKYNRGTFYANYANKEALLDDVISELLKDLVQAFRAPYEHASSFHISELHANSVKIFEHVHKNAHLYSLLTRSDALPVLREKMFASLKDLVRHEFVHEDPDIDPELSAIYSNHALIGLLFHWIESGYVHPASYMQEQLMKIVTRRPTRIKTAPNRNREKPAP</sequence>
<reference evidence="4 5" key="1">
    <citation type="submission" date="2019-05" db="EMBL/GenBank/DDBJ databases">
        <authorList>
            <person name="Narsing Rao M.P."/>
            <person name="Li W.J."/>
        </authorList>
    </citation>
    <scope>NUCLEOTIDE SEQUENCE [LARGE SCALE GENOMIC DNA]</scope>
    <source>
        <strain evidence="4 5">SYSU_K30003</strain>
    </source>
</reference>
<feature type="DNA-binding region" description="H-T-H motif" evidence="2">
    <location>
        <begin position="36"/>
        <end position="55"/>
    </location>
</feature>
<organism evidence="4 5">
    <name type="scientific">Paenibacillus antri</name>
    <dbReference type="NCBI Taxonomy" id="2582848"/>
    <lineage>
        <taxon>Bacteria</taxon>
        <taxon>Bacillati</taxon>
        <taxon>Bacillota</taxon>
        <taxon>Bacilli</taxon>
        <taxon>Bacillales</taxon>
        <taxon>Paenibacillaceae</taxon>
        <taxon>Paenibacillus</taxon>
    </lineage>
</organism>
<dbReference type="Gene3D" id="1.10.357.10">
    <property type="entry name" value="Tetracycline Repressor, domain 2"/>
    <property type="match status" value="1"/>
</dbReference>
<dbReference type="InterPro" id="IPR050624">
    <property type="entry name" value="HTH-type_Tx_Regulator"/>
</dbReference>
<comment type="caution">
    <text evidence="4">The sequence shown here is derived from an EMBL/GenBank/DDBJ whole genome shotgun (WGS) entry which is preliminary data.</text>
</comment>